<keyword evidence="1" id="KW-0812">Transmembrane</keyword>
<name>A0A8S5NLD3_9CAUD</name>
<proteinExistence type="predicted"/>
<dbReference type="EMBL" id="BK015185">
    <property type="protein sequence ID" value="DAD94891.1"/>
    <property type="molecule type" value="Genomic_DNA"/>
</dbReference>
<feature type="transmembrane region" description="Helical" evidence="1">
    <location>
        <begin position="34"/>
        <end position="60"/>
    </location>
</feature>
<organism evidence="2">
    <name type="scientific">Podoviridae sp. ct7gc4</name>
    <dbReference type="NCBI Taxonomy" id="2826542"/>
    <lineage>
        <taxon>Viruses</taxon>
        <taxon>Duplodnaviria</taxon>
        <taxon>Heunggongvirae</taxon>
        <taxon>Uroviricota</taxon>
        <taxon>Caudoviricetes</taxon>
    </lineage>
</organism>
<accession>A0A8S5NLD3</accession>
<protein>
    <submittedName>
        <fullName evidence="2">Uncharacterized protein</fullName>
    </submittedName>
</protein>
<keyword evidence="1" id="KW-0472">Membrane</keyword>
<evidence type="ECO:0000256" key="1">
    <source>
        <dbReference type="SAM" id="Phobius"/>
    </source>
</evidence>
<sequence>MCIRLMLRVLRKSLLLVRKLIMAWSRLNQLLLGFLNMIMVIVVLISYVVALKMALVAMLFRLMMYGD</sequence>
<keyword evidence="1" id="KW-1133">Transmembrane helix</keyword>
<reference evidence="2" key="1">
    <citation type="journal article" date="2021" name="Proc. Natl. Acad. Sci. U.S.A.">
        <title>A Catalog of Tens of Thousands of Viruses from Human Metagenomes Reveals Hidden Associations with Chronic Diseases.</title>
        <authorList>
            <person name="Tisza M.J."/>
            <person name="Buck C.B."/>
        </authorList>
    </citation>
    <scope>NUCLEOTIDE SEQUENCE</scope>
    <source>
        <strain evidence="2">Ct7gc4</strain>
    </source>
</reference>
<evidence type="ECO:0000313" key="2">
    <source>
        <dbReference type="EMBL" id="DAD94891.1"/>
    </source>
</evidence>